<dbReference type="Gene3D" id="1.20.58.190">
    <property type="entry name" value="Translin, domain 1"/>
    <property type="match status" value="1"/>
</dbReference>
<evidence type="ECO:0000256" key="1">
    <source>
        <dbReference type="ARBA" id="ARBA00004123"/>
    </source>
</evidence>
<evidence type="ECO:0000256" key="5">
    <source>
        <dbReference type="ARBA" id="ARBA00023242"/>
    </source>
</evidence>
<dbReference type="SUPFAM" id="SSF74784">
    <property type="entry name" value="Translin"/>
    <property type="match status" value="1"/>
</dbReference>
<dbReference type="InterPro" id="IPR036081">
    <property type="entry name" value="Translin_sf"/>
</dbReference>
<proteinExistence type="inferred from homology"/>
<sequence length="270" mass="30302">MSTTLDNSSAQVHQQPAGTGGGGGAADVEMTNAAPVPRLDPSPWDIFSEAKAHLDIQWERREALIKKSREITRESKKTIVSLQRFNSSQRYREIKFATAARNKVQKMFTEISSVLHSPPEFHKFARDIRPGIQEFLESASFLHYFESGTLLSFEQAADLMRPTGLVLTPEDYLFGVLDLGGELMRYATTSATKRELQVVTAACRFLQRYFHETLAVSPCNEYREFVKKREVLEQSVFKVEQLCYHLTVQGDEYLSLDSVGAGEGHGGGDM</sequence>
<dbReference type="InterPro" id="IPR016069">
    <property type="entry name" value="Translin_C"/>
</dbReference>
<evidence type="ECO:0000256" key="4">
    <source>
        <dbReference type="ARBA" id="ARBA00022490"/>
    </source>
</evidence>
<dbReference type="InterPro" id="IPR016068">
    <property type="entry name" value="Translin_N"/>
</dbReference>
<protein>
    <submittedName>
        <fullName evidence="7">Translin</fullName>
    </submittedName>
</protein>
<evidence type="ECO:0000313" key="8">
    <source>
        <dbReference type="Proteomes" id="UP000193411"/>
    </source>
</evidence>
<feature type="compositionally biased region" description="Polar residues" evidence="6">
    <location>
        <begin position="1"/>
        <end position="16"/>
    </location>
</feature>
<dbReference type="AlphaFoldDB" id="A0A1Y2HJA7"/>
<dbReference type="InterPro" id="IPR002848">
    <property type="entry name" value="Translin_fam"/>
</dbReference>
<keyword evidence="4" id="KW-0963">Cytoplasm</keyword>
<keyword evidence="5" id="KW-0539">Nucleus</keyword>
<comment type="similarity">
    <text evidence="3">Belongs to the translin family.</text>
</comment>
<organism evidence="7 8">
    <name type="scientific">Catenaria anguillulae PL171</name>
    <dbReference type="NCBI Taxonomy" id="765915"/>
    <lineage>
        <taxon>Eukaryota</taxon>
        <taxon>Fungi</taxon>
        <taxon>Fungi incertae sedis</taxon>
        <taxon>Blastocladiomycota</taxon>
        <taxon>Blastocladiomycetes</taxon>
        <taxon>Blastocladiales</taxon>
        <taxon>Catenariaceae</taxon>
        <taxon>Catenaria</taxon>
    </lineage>
</organism>
<comment type="caution">
    <text evidence="7">The sequence shown here is derived from an EMBL/GenBank/DDBJ whole genome shotgun (WGS) entry which is preliminary data.</text>
</comment>
<dbReference type="Gene3D" id="1.20.58.200">
    <property type="entry name" value="Translin, domain 2"/>
    <property type="match status" value="1"/>
</dbReference>
<dbReference type="Proteomes" id="UP000193411">
    <property type="component" value="Unassembled WGS sequence"/>
</dbReference>
<dbReference type="Pfam" id="PF01997">
    <property type="entry name" value="Translin"/>
    <property type="match status" value="1"/>
</dbReference>
<evidence type="ECO:0000256" key="3">
    <source>
        <dbReference type="ARBA" id="ARBA00005902"/>
    </source>
</evidence>
<dbReference type="CDD" id="cd14820">
    <property type="entry name" value="TRAX"/>
    <property type="match status" value="1"/>
</dbReference>
<dbReference type="OrthoDB" id="31005at2759"/>
<dbReference type="EMBL" id="MCFL01000027">
    <property type="protein sequence ID" value="ORZ34645.1"/>
    <property type="molecule type" value="Genomic_DNA"/>
</dbReference>
<dbReference type="GO" id="GO:0005634">
    <property type="term" value="C:nucleus"/>
    <property type="evidence" value="ECO:0007669"/>
    <property type="project" value="UniProtKB-SubCell"/>
</dbReference>
<dbReference type="PANTHER" id="PTHR10741">
    <property type="entry name" value="TRANSLIN AND TRANSLIN ASSOCIATED PROTEIN X"/>
    <property type="match status" value="1"/>
</dbReference>
<dbReference type="STRING" id="765915.A0A1Y2HJA7"/>
<name>A0A1Y2HJA7_9FUNG</name>
<accession>A0A1Y2HJA7</accession>
<feature type="region of interest" description="Disordered" evidence="6">
    <location>
        <begin position="1"/>
        <end position="29"/>
    </location>
</feature>
<dbReference type="GO" id="GO:0005737">
    <property type="term" value="C:cytoplasm"/>
    <property type="evidence" value="ECO:0007669"/>
    <property type="project" value="UniProtKB-SubCell"/>
</dbReference>
<evidence type="ECO:0000256" key="2">
    <source>
        <dbReference type="ARBA" id="ARBA00004496"/>
    </source>
</evidence>
<evidence type="ECO:0000313" key="7">
    <source>
        <dbReference type="EMBL" id="ORZ34645.1"/>
    </source>
</evidence>
<keyword evidence="8" id="KW-1185">Reference proteome</keyword>
<gene>
    <name evidence="7" type="ORF">BCR44DRAFT_54859</name>
</gene>
<dbReference type="GO" id="GO:0043565">
    <property type="term" value="F:sequence-specific DNA binding"/>
    <property type="evidence" value="ECO:0007669"/>
    <property type="project" value="InterPro"/>
</dbReference>
<evidence type="ECO:0000256" key="6">
    <source>
        <dbReference type="SAM" id="MobiDB-lite"/>
    </source>
</evidence>
<reference evidence="7 8" key="1">
    <citation type="submission" date="2016-07" db="EMBL/GenBank/DDBJ databases">
        <title>Pervasive Adenine N6-methylation of Active Genes in Fungi.</title>
        <authorList>
            <consortium name="DOE Joint Genome Institute"/>
            <person name="Mondo S.J."/>
            <person name="Dannebaum R.O."/>
            <person name="Kuo R.C."/>
            <person name="Labutti K."/>
            <person name="Haridas S."/>
            <person name="Kuo A."/>
            <person name="Salamov A."/>
            <person name="Ahrendt S.R."/>
            <person name="Lipzen A."/>
            <person name="Sullivan W."/>
            <person name="Andreopoulos W.B."/>
            <person name="Clum A."/>
            <person name="Lindquist E."/>
            <person name="Daum C."/>
            <person name="Ramamoorthy G.K."/>
            <person name="Gryganskyi A."/>
            <person name="Culley D."/>
            <person name="Magnuson J.K."/>
            <person name="James T.Y."/>
            <person name="O'Malley M.A."/>
            <person name="Stajich J.E."/>
            <person name="Spatafora J.W."/>
            <person name="Visel A."/>
            <person name="Grigoriev I.V."/>
        </authorList>
    </citation>
    <scope>NUCLEOTIDE SEQUENCE [LARGE SCALE GENOMIC DNA]</scope>
    <source>
        <strain evidence="7 8">PL171</strain>
    </source>
</reference>
<comment type="subcellular location">
    <subcellularLocation>
        <location evidence="2">Cytoplasm</location>
    </subcellularLocation>
    <subcellularLocation>
        <location evidence="1">Nucleus</location>
    </subcellularLocation>
</comment>